<evidence type="ECO:0000256" key="1">
    <source>
        <dbReference type="ARBA" id="ARBA00000971"/>
    </source>
</evidence>
<evidence type="ECO:0000256" key="7">
    <source>
        <dbReference type="ARBA" id="ARBA00031484"/>
    </source>
</evidence>
<evidence type="ECO:0000256" key="3">
    <source>
        <dbReference type="ARBA" id="ARBA00013194"/>
    </source>
</evidence>
<evidence type="ECO:0000256" key="2">
    <source>
        <dbReference type="ARBA" id="ARBA00007656"/>
    </source>
</evidence>
<evidence type="ECO:0000256" key="6">
    <source>
        <dbReference type="ARBA" id="ARBA00030642"/>
    </source>
</evidence>
<protein>
    <recommendedName>
        <fullName evidence="4">Parvulin-like PPIase</fullName>
        <ecNumber evidence="3">5.2.1.8</ecNumber>
    </recommendedName>
    <alternativeName>
        <fullName evidence="6">Peptidyl-prolyl cis-trans isomerase plp</fullName>
    </alternativeName>
    <alternativeName>
        <fullName evidence="7">Rotamase plp</fullName>
    </alternativeName>
</protein>
<dbReference type="SUPFAM" id="SSF109998">
    <property type="entry name" value="Triger factor/SurA peptide-binding domain-like"/>
    <property type="match status" value="1"/>
</dbReference>
<dbReference type="Proteomes" id="UP000249364">
    <property type="component" value="Unassembled WGS sequence"/>
</dbReference>
<dbReference type="STRING" id="121821.GCA_001870675_00965"/>
<dbReference type="AlphaFoldDB" id="A0A2W7QI10"/>
<keyword evidence="11" id="KW-1185">Reference proteome</keyword>
<dbReference type="EMBL" id="QKZQ01000006">
    <property type="protein sequence ID" value="PZX45530.1"/>
    <property type="molecule type" value="Genomic_DNA"/>
</dbReference>
<dbReference type="InterPro" id="IPR046357">
    <property type="entry name" value="PPIase_dom_sf"/>
</dbReference>
<sequence>MKPLLPPVFVNGIEISAERIAAEAQNHPAPKEKPGLAWKAAARALAIREMMLQEARARGLTPDPAEVSPGQVETEDEALIRQLSELAIQPAPADELALRAVYDAQPDRFRAPSLYEAAHILFPRQDDMAAVRAHADGVLAQLRENPRRFGELARTHSACSSKDNGGLLGQLAQGDTVPEFEAAMDALEEGQISDAVETRFGLHVIRLDARARGEVLPFDAILPRLRDAHAKAAWARAAAQFTADLVAKTNIEGVQLQAA</sequence>
<dbReference type="Gene3D" id="3.10.50.40">
    <property type="match status" value="1"/>
</dbReference>
<keyword evidence="5 8" id="KW-0697">Rotamase</keyword>
<feature type="domain" description="PpiC" evidence="9">
    <location>
        <begin position="112"/>
        <end position="209"/>
    </location>
</feature>
<dbReference type="EC" id="5.2.1.8" evidence="3"/>
<dbReference type="InterPro" id="IPR050245">
    <property type="entry name" value="PrsA_foldase"/>
</dbReference>
<evidence type="ECO:0000313" key="11">
    <source>
        <dbReference type="Proteomes" id="UP000249364"/>
    </source>
</evidence>
<dbReference type="Pfam" id="PF00639">
    <property type="entry name" value="Rotamase"/>
    <property type="match status" value="1"/>
</dbReference>
<dbReference type="SUPFAM" id="SSF54534">
    <property type="entry name" value="FKBP-like"/>
    <property type="match status" value="1"/>
</dbReference>
<dbReference type="RefSeq" id="WP_071469773.1">
    <property type="nucleotide sequence ID" value="NZ_MEHT01000018.1"/>
</dbReference>
<comment type="caution">
    <text evidence="10">The sequence shown here is derived from an EMBL/GenBank/DDBJ whole genome shotgun (WGS) entry which is preliminary data.</text>
</comment>
<comment type="similarity">
    <text evidence="2">Belongs to the PpiC/parvulin rotamase family.</text>
</comment>
<dbReference type="PANTHER" id="PTHR47245:SF2">
    <property type="entry name" value="PEPTIDYL-PROLYL CIS-TRANS ISOMERASE HP_0175-RELATED"/>
    <property type="match status" value="1"/>
</dbReference>
<organism evidence="10 11">
    <name type="scientific">Roseinatronobacter thiooxidans</name>
    <dbReference type="NCBI Taxonomy" id="121821"/>
    <lineage>
        <taxon>Bacteria</taxon>
        <taxon>Pseudomonadati</taxon>
        <taxon>Pseudomonadota</taxon>
        <taxon>Alphaproteobacteria</taxon>
        <taxon>Rhodobacterales</taxon>
        <taxon>Paracoccaceae</taxon>
        <taxon>Roseinatronobacter</taxon>
    </lineage>
</organism>
<dbReference type="InterPro" id="IPR027304">
    <property type="entry name" value="Trigger_fact/SurA_dom_sf"/>
</dbReference>
<dbReference type="PROSITE" id="PS50198">
    <property type="entry name" value="PPIC_PPIASE_2"/>
    <property type="match status" value="1"/>
</dbReference>
<evidence type="ECO:0000259" key="9">
    <source>
        <dbReference type="PROSITE" id="PS50198"/>
    </source>
</evidence>
<dbReference type="InterPro" id="IPR000297">
    <property type="entry name" value="PPIase_PpiC"/>
</dbReference>
<dbReference type="OrthoDB" id="196786at2"/>
<reference evidence="10 11" key="1">
    <citation type="submission" date="2018-06" db="EMBL/GenBank/DDBJ databases">
        <title>Genomic Encyclopedia of Archaeal and Bacterial Type Strains, Phase II (KMG-II): from individual species to whole genera.</title>
        <authorList>
            <person name="Goeker M."/>
        </authorList>
    </citation>
    <scope>NUCLEOTIDE SEQUENCE [LARGE SCALE GENOMIC DNA]</scope>
    <source>
        <strain evidence="10 11">DSM 13087</strain>
    </source>
</reference>
<dbReference type="PANTHER" id="PTHR47245">
    <property type="entry name" value="PEPTIDYLPROLYL ISOMERASE"/>
    <property type="match status" value="1"/>
</dbReference>
<proteinExistence type="inferred from homology"/>
<accession>A0A2W7QI10</accession>
<evidence type="ECO:0000256" key="4">
    <source>
        <dbReference type="ARBA" id="ARBA00018370"/>
    </source>
</evidence>
<evidence type="ECO:0000313" key="10">
    <source>
        <dbReference type="EMBL" id="PZX45530.1"/>
    </source>
</evidence>
<keyword evidence="8 10" id="KW-0413">Isomerase</keyword>
<evidence type="ECO:0000256" key="5">
    <source>
        <dbReference type="ARBA" id="ARBA00023110"/>
    </source>
</evidence>
<dbReference type="GO" id="GO:0003755">
    <property type="term" value="F:peptidyl-prolyl cis-trans isomerase activity"/>
    <property type="evidence" value="ECO:0007669"/>
    <property type="project" value="UniProtKB-KW"/>
</dbReference>
<evidence type="ECO:0000256" key="8">
    <source>
        <dbReference type="PROSITE-ProRule" id="PRU00278"/>
    </source>
</evidence>
<gene>
    <name evidence="10" type="ORF">LY56_01554</name>
</gene>
<dbReference type="InterPro" id="IPR023058">
    <property type="entry name" value="PPIase_PpiC_CS"/>
</dbReference>
<dbReference type="PROSITE" id="PS01096">
    <property type="entry name" value="PPIC_PPIASE_1"/>
    <property type="match status" value="1"/>
</dbReference>
<comment type="catalytic activity">
    <reaction evidence="1">
        <text>[protein]-peptidylproline (omega=180) = [protein]-peptidylproline (omega=0)</text>
        <dbReference type="Rhea" id="RHEA:16237"/>
        <dbReference type="Rhea" id="RHEA-COMP:10747"/>
        <dbReference type="Rhea" id="RHEA-COMP:10748"/>
        <dbReference type="ChEBI" id="CHEBI:83833"/>
        <dbReference type="ChEBI" id="CHEBI:83834"/>
        <dbReference type="EC" id="5.2.1.8"/>
    </reaction>
</comment>
<name>A0A2W7QI10_9RHOB</name>